<comment type="caution">
    <text evidence="2">The sequence shown here is derived from an EMBL/GenBank/DDBJ whole genome shotgun (WGS) entry which is preliminary data.</text>
</comment>
<proteinExistence type="predicted"/>
<dbReference type="InterPro" id="IPR039375">
    <property type="entry name" value="NodN-like"/>
</dbReference>
<dbReference type="PANTHER" id="PTHR42993:SF1">
    <property type="entry name" value="MAOC-LIKE DEHYDRATASE DOMAIN-CONTAINING PROTEIN"/>
    <property type="match status" value="1"/>
</dbReference>
<name>A0A3M0CMV3_9PROT</name>
<dbReference type="CDD" id="cd03450">
    <property type="entry name" value="NodN"/>
    <property type="match status" value="1"/>
</dbReference>
<dbReference type="InParanoid" id="A0A3M0CMV3"/>
<dbReference type="OrthoDB" id="9801735at2"/>
<dbReference type="Gene3D" id="3.10.129.10">
    <property type="entry name" value="Hotdog Thioesterase"/>
    <property type="match status" value="1"/>
</dbReference>
<evidence type="ECO:0000313" key="3">
    <source>
        <dbReference type="Proteomes" id="UP000271227"/>
    </source>
</evidence>
<dbReference type="Proteomes" id="UP000271227">
    <property type="component" value="Unassembled WGS sequence"/>
</dbReference>
<dbReference type="AlphaFoldDB" id="A0A3M0CMV3"/>
<dbReference type="RefSeq" id="WP_121939630.1">
    <property type="nucleotide sequence ID" value="NZ_REFR01000013.1"/>
</dbReference>
<sequence>MSGLAYTLDNAPKFVGKELGLSEWMVIDQGRIDAFADATEDHQWIHQAGSQADAGPFGGPVAHGLLALGLTVKFAKDTGALPEDASMCVNYGYEHIRFPAPVLAGARVRCRTTLKKVDARDDGSLLLTTEYRVEVEGSEKPAMICDCLGVFYR</sequence>
<evidence type="ECO:0000259" key="1">
    <source>
        <dbReference type="Pfam" id="PF01575"/>
    </source>
</evidence>
<keyword evidence="3" id="KW-1185">Reference proteome</keyword>
<feature type="domain" description="MaoC-like" evidence="1">
    <location>
        <begin position="15"/>
        <end position="121"/>
    </location>
</feature>
<organism evidence="2 3">
    <name type="scientific">Eilatimonas milleporae</name>
    <dbReference type="NCBI Taxonomy" id="911205"/>
    <lineage>
        <taxon>Bacteria</taxon>
        <taxon>Pseudomonadati</taxon>
        <taxon>Pseudomonadota</taxon>
        <taxon>Alphaproteobacteria</taxon>
        <taxon>Kordiimonadales</taxon>
        <taxon>Kordiimonadaceae</taxon>
        <taxon>Eilatimonas</taxon>
    </lineage>
</organism>
<dbReference type="EMBL" id="REFR01000013">
    <property type="protein sequence ID" value="RMB04573.1"/>
    <property type="molecule type" value="Genomic_DNA"/>
</dbReference>
<dbReference type="InterPro" id="IPR029069">
    <property type="entry name" value="HotDog_dom_sf"/>
</dbReference>
<dbReference type="SUPFAM" id="SSF54637">
    <property type="entry name" value="Thioesterase/thiol ester dehydrase-isomerase"/>
    <property type="match status" value="1"/>
</dbReference>
<evidence type="ECO:0000313" key="2">
    <source>
        <dbReference type="EMBL" id="RMB04573.1"/>
    </source>
</evidence>
<dbReference type="PANTHER" id="PTHR42993">
    <property type="entry name" value="MAOC-LIKE DEHYDRATASE DOMAIN-CONTAINING PROTEIN"/>
    <property type="match status" value="1"/>
</dbReference>
<protein>
    <submittedName>
        <fullName evidence="2">Acyl dehydratase</fullName>
    </submittedName>
</protein>
<accession>A0A3M0CMV3</accession>
<reference evidence="2 3" key="1">
    <citation type="submission" date="2018-10" db="EMBL/GenBank/DDBJ databases">
        <title>Genomic Encyclopedia of Archaeal and Bacterial Type Strains, Phase II (KMG-II): from individual species to whole genera.</title>
        <authorList>
            <person name="Goeker M."/>
        </authorList>
    </citation>
    <scope>NUCLEOTIDE SEQUENCE [LARGE SCALE GENOMIC DNA]</scope>
    <source>
        <strain evidence="2 3">DSM 25217</strain>
    </source>
</reference>
<dbReference type="InterPro" id="IPR002539">
    <property type="entry name" value="MaoC-like_dom"/>
</dbReference>
<dbReference type="Pfam" id="PF01575">
    <property type="entry name" value="MaoC_dehydratas"/>
    <property type="match status" value="1"/>
</dbReference>
<gene>
    <name evidence="2" type="ORF">BXY39_2841</name>
</gene>